<evidence type="ECO:0000313" key="3">
    <source>
        <dbReference type="EMBL" id="TCJ11525.1"/>
    </source>
</evidence>
<dbReference type="Proteomes" id="UP000295443">
    <property type="component" value="Unassembled WGS sequence"/>
</dbReference>
<proteinExistence type="predicted"/>
<keyword evidence="4" id="KW-1185">Reference proteome</keyword>
<evidence type="ECO:0008006" key="5">
    <source>
        <dbReference type="Google" id="ProtNLM"/>
    </source>
</evidence>
<feature type="region of interest" description="Disordered" evidence="1">
    <location>
        <begin position="26"/>
        <end position="108"/>
    </location>
</feature>
<feature type="compositionally biased region" description="Low complexity" evidence="1">
    <location>
        <begin position="53"/>
        <end position="70"/>
    </location>
</feature>
<dbReference type="RefSeq" id="WP_131449136.1">
    <property type="nucleotide sequence ID" value="NZ_SJZB01000053.1"/>
</dbReference>
<reference evidence="3 4" key="1">
    <citation type="submission" date="2019-03" db="EMBL/GenBank/DDBJ databases">
        <title>Genome sequence of Thiobacillaceae bacterium LSR1, a sulfur-oxidizing bacterium isolated from freshwater sediment.</title>
        <authorList>
            <person name="Li S."/>
        </authorList>
    </citation>
    <scope>NUCLEOTIDE SEQUENCE [LARGE SCALE GENOMIC DNA]</scope>
    <source>
        <strain evidence="3 4">LSR1</strain>
    </source>
</reference>
<evidence type="ECO:0000256" key="1">
    <source>
        <dbReference type="SAM" id="MobiDB-lite"/>
    </source>
</evidence>
<feature type="chain" id="PRO_5020872220" description="Secreted protein" evidence="2">
    <location>
        <begin position="28"/>
        <end position="108"/>
    </location>
</feature>
<accession>A0A4R1B6H5</accession>
<evidence type="ECO:0000313" key="4">
    <source>
        <dbReference type="Proteomes" id="UP000295443"/>
    </source>
</evidence>
<sequence length="108" mass="10892">MSPRRRPLLPVVLCLALCGAGAAAAQAGETRDGAPRRALNLNLSPEDRHSGTAAPAAAELPDLGGPAAAPADRRAGDDLPYGAGYEARQQRWGGGTSGAGRHGSGRGR</sequence>
<feature type="signal peptide" evidence="2">
    <location>
        <begin position="1"/>
        <end position="27"/>
    </location>
</feature>
<name>A0A4R1B6H5_9PROT</name>
<comment type="caution">
    <text evidence="3">The sequence shown here is derived from an EMBL/GenBank/DDBJ whole genome shotgun (WGS) entry which is preliminary data.</text>
</comment>
<keyword evidence="2" id="KW-0732">Signal</keyword>
<evidence type="ECO:0000256" key="2">
    <source>
        <dbReference type="SAM" id="SignalP"/>
    </source>
</evidence>
<dbReference type="AlphaFoldDB" id="A0A4R1B6H5"/>
<dbReference type="EMBL" id="SJZB01000053">
    <property type="protein sequence ID" value="TCJ11525.1"/>
    <property type="molecule type" value="Genomic_DNA"/>
</dbReference>
<feature type="compositionally biased region" description="Gly residues" evidence="1">
    <location>
        <begin position="92"/>
        <end position="102"/>
    </location>
</feature>
<organism evidence="3 4">
    <name type="scientific">Parasulfuritortus cantonensis</name>
    <dbReference type="NCBI Taxonomy" id="2528202"/>
    <lineage>
        <taxon>Bacteria</taxon>
        <taxon>Pseudomonadati</taxon>
        <taxon>Pseudomonadota</taxon>
        <taxon>Betaproteobacteria</taxon>
        <taxon>Nitrosomonadales</taxon>
        <taxon>Thiobacillaceae</taxon>
        <taxon>Parasulfuritortus</taxon>
    </lineage>
</organism>
<gene>
    <name evidence="3" type="ORF">EZJ19_15325</name>
</gene>
<protein>
    <recommendedName>
        <fullName evidence="5">Secreted protein</fullName>
    </recommendedName>
</protein>